<evidence type="ECO:0000259" key="7">
    <source>
        <dbReference type="Pfam" id="PF21796"/>
    </source>
</evidence>
<comment type="caution">
    <text evidence="8">The sequence shown here is derived from an EMBL/GenBank/DDBJ whole genome shotgun (WGS) entry which is preliminary data.</text>
</comment>
<dbReference type="AlphaFoldDB" id="A0AAD6CE11"/>
<evidence type="ECO:0000259" key="6">
    <source>
        <dbReference type="Pfam" id="PF12253"/>
    </source>
</evidence>
<dbReference type="GO" id="GO:0005634">
    <property type="term" value="C:nucleus"/>
    <property type="evidence" value="ECO:0007669"/>
    <property type="project" value="UniProtKB-SubCell"/>
</dbReference>
<dbReference type="PANTHER" id="PTHR15272">
    <property type="entry name" value="CHROMATIN ASSEMBLY FACTOR 1 SUBUNIT A CAF-1 SUBUNIT A"/>
    <property type="match status" value="1"/>
</dbReference>
<feature type="compositionally biased region" description="Polar residues" evidence="5">
    <location>
        <begin position="260"/>
        <end position="282"/>
    </location>
</feature>
<evidence type="ECO:0000256" key="1">
    <source>
        <dbReference type="ARBA" id="ARBA00004123"/>
    </source>
</evidence>
<proteinExistence type="predicted"/>
<reference evidence="8" key="1">
    <citation type="submission" date="2022-12" db="EMBL/GenBank/DDBJ databases">
        <authorList>
            <person name="Petersen C."/>
        </authorList>
    </citation>
    <scope>NUCLEOTIDE SEQUENCE</scope>
    <source>
        <strain evidence="8">IBT 16125</strain>
    </source>
</reference>
<protein>
    <recommendedName>
        <fullName evidence="10">Chromatin assembly factor 1 subunit A</fullName>
    </recommendedName>
</protein>
<dbReference type="Pfam" id="PF21796">
    <property type="entry name" value="Cac1_C"/>
    <property type="match status" value="1"/>
</dbReference>
<name>A0AAD6CE11_9EURO</name>
<keyword evidence="9" id="KW-1185">Reference proteome</keyword>
<dbReference type="Proteomes" id="UP001213681">
    <property type="component" value="Unassembled WGS sequence"/>
</dbReference>
<feature type="domain" description="Chromatin assembly factor 1 subunit A dimerization" evidence="6">
    <location>
        <begin position="401"/>
        <end position="475"/>
    </location>
</feature>
<evidence type="ECO:0000313" key="8">
    <source>
        <dbReference type="EMBL" id="KAJ5461535.1"/>
    </source>
</evidence>
<evidence type="ECO:0000256" key="3">
    <source>
        <dbReference type="ARBA" id="ARBA00023204"/>
    </source>
</evidence>
<keyword evidence="4" id="KW-0539">Nucleus</keyword>
<evidence type="ECO:0008006" key="10">
    <source>
        <dbReference type="Google" id="ProtNLM"/>
    </source>
</evidence>
<gene>
    <name evidence="8" type="ORF">N7458_003087</name>
</gene>
<reference evidence="8" key="2">
    <citation type="journal article" date="2023" name="IMA Fungus">
        <title>Comparative genomic study of the Penicillium genus elucidates a diverse pangenome and 15 lateral gene transfer events.</title>
        <authorList>
            <person name="Petersen C."/>
            <person name="Sorensen T."/>
            <person name="Nielsen M.R."/>
            <person name="Sondergaard T.E."/>
            <person name="Sorensen J.L."/>
            <person name="Fitzpatrick D.A."/>
            <person name="Frisvad J.C."/>
            <person name="Nielsen K.L."/>
        </authorList>
    </citation>
    <scope>NUCLEOTIDE SEQUENCE</scope>
    <source>
        <strain evidence="8">IBT 16125</strain>
    </source>
</reference>
<dbReference type="GO" id="GO:0006281">
    <property type="term" value="P:DNA repair"/>
    <property type="evidence" value="ECO:0007669"/>
    <property type="project" value="UniProtKB-KW"/>
</dbReference>
<dbReference type="Pfam" id="PF12253">
    <property type="entry name" value="CAF1A_dimeriz"/>
    <property type="match status" value="1"/>
</dbReference>
<dbReference type="GO" id="GO:0033186">
    <property type="term" value="C:CAF-1 complex"/>
    <property type="evidence" value="ECO:0007669"/>
    <property type="project" value="TreeGrafter"/>
</dbReference>
<feature type="region of interest" description="Disordered" evidence="5">
    <location>
        <begin position="411"/>
        <end position="482"/>
    </location>
</feature>
<dbReference type="RefSeq" id="XP_056770577.1">
    <property type="nucleotide sequence ID" value="XM_056906470.1"/>
</dbReference>
<sequence length="654" mass="73980">MESRISVSPLPPQPSFPASPSSSPRKRSIHEVEEAALLSPGHKRSIIDYNNENQENRDPSLPIPSKESSTTKEQPISRHTTPSVAIHVKSSDLAMMSDSQETTLGCVPSVEARPVQQQLSFSPAKSDSTSAPAAKKRKLSPASQDAKQQEKEARDRQKLEEKAKKEEEKRLKAEEKKKRDEEREEEKRLKEEEKKKREAEREEKKKAKDEEKAAKEAAKEEEKRRKEEERLKKDRTQPKLNSFFAKPPLPPSTTRPAPGDSTSPKKPAPNSTELHLTSSPKSTKSDYEKTFPGFFLHSHTRLAPSHRFERDPEALEHVCQKLDASLSASQANPQEPLPFRFSEIFNIIPFHRRCGRSRRSVKDILLRIQHSSDESLMELDDEDQVQAAEDARDILRQIPMKTLRFSEDVRPPYQGTFTRSVPAQSARKLSRNPYHRGLPDVNYDYDSEAEWEEPEEGEDLDSEEDDEGSDDGDDDMDGFLDDEDDALLAGKRRLIVGDLEPVCSGLHWAANGVDPDMKVYQIETISEAVKFPIDPFSAAYWEKPKPAEPAPTQTRIVPPGTNTLDVFRVSPAPGIPTVSAAHPPATTKAKRPFPPELLDEFRQAVEASDLNKIGTVEILKKRFPKVSKDTLKATLDQYAMRVGQKETDKKWVWR</sequence>
<feature type="region of interest" description="Disordered" evidence="5">
    <location>
        <begin position="96"/>
        <end position="286"/>
    </location>
</feature>
<keyword evidence="3" id="KW-0234">DNA repair</keyword>
<feature type="compositionally biased region" description="Acidic residues" evidence="5">
    <location>
        <begin position="443"/>
        <end position="482"/>
    </location>
</feature>
<evidence type="ECO:0000256" key="4">
    <source>
        <dbReference type="ARBA" id="ARBA00023242"/>
    </source>
</evidence>
<comment type="subcellular location">
    <subcellularLocation>
        <location evidence="1">Nucleus</location>
    </subcellularLocation>
</comment>
<dbReference type="PANTHER" id="PTHR15272:SF0">
    <property type="entry name" value="CHROMATIN ASSEMBLY FACTOR 1 SUBUNIT A"/>
    <property type="match status" value="1"/>
</dbReference>
<feature type="compositionally biased region" description="Polar residues" evidence="5">
    <location>
        <begin position="115"/>
        <end position="131"/>
    </location>
</feature>
<dbReference type="InterPro" id="IPR048800">
    <property type="entry name" value="Cac1-like_C"/>
</dbReference>
<feature type="compositionally biased region" description="Polar residues" evidence="5">
    <location>
        <begin position="66"/>
        <end position="83"/>
    </location>
</feature>
<dbReference type="GeneID" id="81596713"/>
<keyword evidence="2" id="KW-0227">DNA damage</keyword>
<evidence type="ECO:0000256" key="2">
    <source>
        <dbReference type="ARBA" id="ARBA00022763"/>
    </source>
</evidence>
<dbReference type="GO" id="GO:0006334">
    <property type="term" value="P:nucleosome assembly"/>
    <property type="evidence" value="ECO:0007669"/>
    <property type="project" value="TreeGrafter"/>
</dbReference>
<feature type="region of interest" description="Disordered" evidence="5">
    <location>
        <begin position="1"/>
        <end position="84"/>
    </location>
</feature>
<evidence type="ECO:0000313" key="9">
    <source>
        <dbReference type="Proteomes" id="UP001213681"/>
    </source>
</evidence>
<dbReference type="EMBL" id="JAPVEA010000002">
    <property type="protein sequence ID" value="KAJ5461535.1"/>
    <property type="molecule type" value="Genomic_DNA"/>
</dbReference>
<feature type="domain" description="Chromatin assembly factor 1 subunit Cac1-like C-terminal" evidence="7">
    <location>
        <begin position="598"/>
        <end position="652"/>
    </location>
</feature>
<evidence type="ECO:0000256" key="5">
    <source>
        <dbReference type="SAM" id="MobiDB-lite"/>
    </source>
</evidence>
<feature type="compositionally biased region" description="Basic and acidic residues" evidence="5">
    <location>
        <begin position="147"/>
        <end position="237"/>
    </location>
</feature>
<dbReference type="InterPro" id="IPR022043">
    <property type="entry name" value="CAF1A_DD"/>
</dbReference>
<organism evidence="8 9">
    <name type="scientific">Penicillium daleae</name>
    <dbReference type="NCBI Taxonomy" id="63821"/>
    <lineage>
        <taxon>Eukaryota</taxon>
        <taxon>Fungi</taxon>
        <taxon>Dikarya</taxon>
        <taxon>Ascomycota</taxon>
        <taxon>Pezizomycotina</taxon>
        <taxon>Eurotiomycetes</taxon>
        <taxon>Eurotiomycetidae</taxon>
        <taxon>Eurotiales</taxon>
        <taxon>Aspergillaceae</taxon>
        <taxon>Penicillium</taxon>
    </lineage>
</organism>
<accession>A0AAD6CE11</accession>